<dbReference type="AlphaFoldDB" id="A0A917U3R9"/>
<proteinExistence type="predicted"/>
<keyword evidence="2" id="KW-1185">Reference proteome</keyword>
<reference evidence="1" key="2">
    <citation type="submission" date="2020-09" db="EMBL/GenBank/DDBJ databases">
        <authorList>
            <person name="Sun Q."/>
            <person name="Zhou Y."/>
        </authorList>
    </citation>
    <scope>NUCLEOTIDE SEQUENCE</scope>
    <source>
        <strain evidence="1">CGMCC 4.7312</strain>
    </source>
</reference>
<accession>A0A917U3R9</accession>
<name>A0A917U3R9_9ACTN</name>
<evidence type="ECO:0000313" key="1">
    <source>
        <dbReference type="EMBL" id="GGM55707.1"/>
    </source>
</evidence>
<reference evidence="1" key="1">
    <citation type="journal article" date="2014" name="Int. J. Syst. Evol. Microbiol.">
        <title>Complete genome sequence of Corynebacterium casei LMG S-19264T (=DSM 44701T), isolated from a smear-ripened cheese.</title>
        <authorList>
            <consortium name="US DOE Joint Genome Institute (JGI-PGF)"/>
            <person name="Walter F."/>
            <person name="Albersmeier A."/>
            <person name="Kalinowski J."/>
            <person name="Ruckert C."/>
        </authorList>
    </citation>
    <scope>NUCLEOTIDE SEQUENCE</scope>
    <source>
        <strain evidence="1">CGMCC 4.7312</strain>
    </source>
</reference>
<protein>
    <submittedName>
        <fullName evidence="1">Uncharacterized protein</fullName>
    </submittedName>
</protein>
<dbReference type="EMBL" id="BMNB01000025">
    <property type="protein sequence ID" value="GGM55707.1"/>
    <property type="molecule type" value="Genomic_DNA"/>
</dbReference>
<gene>
    <name evidence="1" type="ORF">GCM10011608_45710</name>
</gene>
<evidence type="ECO:0000313" key="2">
    <source>
        <dbReference type="Proteomes" id="UP000608890"/>
    </source>
</evidence>
<dbReference type="Proteomes" id="UP000608890">
    <property type="component" value="Unassembled WGS sequence"/>
</dbReference>
<comment type="caution">
    <text evidence="1">The sequence shown here is derived from an EMBL/GenBank/DDBJ whole genome shotgun (WGS) entry which is preliminary data.</text>
</comment>
<organism evidence="1 2">
    <name type="scientific">Micromonospora sonchi</name>
    <dbReference type="NCBI Taxonomy" id="1763543"/>
    <lineage>
        <taxon>Bacteria</taxon>
        <taxon>Bacillati</taxon>
        <taxon>Actinomycetota</taxon>
        <taxon>Actinomycetes</taxon>
        <taxon>Micromonosporales</taxon>
        <taxon>Micromonosporaceae</taxon>
        <taxon>Micromonospora</taxon>
    </lineage>
</organism>
<sequence length="157" mass="17996">MHPLLPYDRPAQLGCEPHRCRLCALLDRSGSIKRKSRSLLREVQKLVVDFVAAYSSPTQIRPEGQQNLTFGIIDNVHPGQQLVAVCTPRGYLCNVVRVRQKEIRIDRVCRPCPCPATQYRDELGERWSERPVKLEPVSYVHARTVAEQAARQDRRNP</sequence>